<dbReference type="InterPro" id="IPR000073">
    <property type="entry name" value="AB_hydrolase_1"/>
</dbReference>
<name>A0A4R3ZVK9_9ACTN</name>
<evidence type="ECO:0000313" key="2">
    <source>
        <dbReference type="EMBL" id="TCW24444.1"/>
    </source>
</evidence>
<evidence type="ECO:0000259" key="1">
    <source>
        <dbReference type="Pfam" id="PF12697"/>
    </source>
</evidence>
<accession>A0A4R3ZVK9</accession>
<reference evidence="2 3" key="1">
    <citation type="submission" date="2019-03" db="EMBL/GenBank/DDBJ databases">
        <title>Root nodule microbial communities of legume samples collected from USA, Mexico and Botswana.</title>
        <authorList>
            <person name="Hirsch A."/>
        </authorList>
    </citation>
    <scope>NUCLEOTIDE SEQUENCE [LARGE SCALE GENOMIC DNA]</scope>
    <source>
        <strain evidence="2 3">55</strain>
    </source>
</reference>
<feature type="domain" description="AB hydrolase-1" evidence="1">
    <location>
        <begin position="25"/>
        <end position="262"/>
    </location>
</feature>
<organism evidence="2 3">
    <name type="scientific">Dietzia cinnamea</name>
    <dbReference type="NCBI Taxonomy" id="321318"/>
    <lineage>
        <taxon>Bacteria</taxon>
        <taxon>Bacillati</taxon>
        <taxon>Actinomycetota</taxon>
        <taxon>Actinomycetes</taxon>
        <taxon>Mycobacteriales</taxon>
        <taxon>Dietziaceae</taxon>
        <taxon>Dietzia</taxon>
    </lineage>
</organism>
<comment type="caution">
    <text evidence="2">The sequence shown here is derived from an EMBL/GenBank/DDBJ whole genome shotgun (WGS) entry which is preliminary data.</text>
</comment>
<dbReference type="GO" id="GO:0003824">
    <property type="term" value="F:catalytic activity"/>
    <property type="evidence" value="ECO:0007669"/>
    <property type="project" value="UniProtKB-ARBA"/>
</dbReference>
<protein>
    <submittedName>
        <fullName evidence="2">Pimeloyl-ACP methyl ester carboxylesterase</fullName>
    </submittedName>
</protein>
<evidence type="ECO:0000313" key="3">
    <source>
        <dbReference type="Proteomes" id="UP000295805"/>
    </source>
</evidence>
<dbReference type="EMBL" id="SMCX01000007">
    <property type="protein sequence ID" value="TCW24444.1"/>
    <property type="molecule type" value="Genomic_DNA"/>
</dbReference>
<proteinExistence type="predicted"/>
<dbReference type="Pfam" id="PF12697">
    <property type="entry name" value="Abhydrolase_6"/>
    <property type="match status" value="1"/>
</dbReference>
<sequence length="290" mass="30673">MGGRVVVDTEGMGLYHQITGSGPTIVLIHGVCHRAHAWDAVVPLLADRFRVVVVDLPGHGRSADLPDAGDVLDHFVGELVDLIEAVVPAGERPHIAGNSLGGFLALELGARGLASSVTALSPAGFFRSHAEWRYTITVFRSLRRAAGRLGRHIPALTERAAGRAVMMAVFCARPWRYPAEAAAIDSEAIVSNTVLDRADRRTFLFSAPVDENLPITIRWGRFDMVLPVGQIKLATRLFPQAKVEITADGHVPMSDDPEGVAASIAACAERGLAYAGAAPVVASAGAPAGR</sequence>
<dbReference type="PANTHER" id="PTHR43798">
    <property type="entry name" value="MONOACYLGLYCEROL LIPASE"/>
    <property type="match status" value="1"/>
</dbReference>
<dbReference type="Proteomes" id="UP000295805">
    <property type="component" value="Unassembled WGS sequence"/>
</dbReference>
<dbReference type="InterPro" id="IPR050266">
    <property type="entry name" value="AB_hydrolase_sf"/>
</dbReference>
<dbReference type="PRINTS" id="PR00111">
    <property type="entry name" value="ABHYDROLASE"/>
</dbReference>
<dbReference type="InterPro" id="IPR029058">
    <property type="entry name" value="AB_hydrolase_fold"/>
</dbReference>
<gene>
    <name evidence="2" type="ORF">EDD19_107141</name>
</gene>
<dbReference type="SUPFAM" id="SSF53474">
    <property type="entry name" value="alpha/beta-Hydrolases"/>
    <property type="match status" value="1"/>
</dbReference>
<dbReference type="Gene3D" id="3.40.50.1820">
    <property type="entry name" value="alpha/beta hydrolase"/>
    <property type="match status" value="1"/>
</dbReference>
<dbReference type="AlphaFoldDB" id="A0A4R3ZVK9"/>